<feature type="region of interest" description="Disordered" evidence="11">
    <location>
        <begin position="1"/>
        <end position="34"/>
    </location>
</feature>
<evidence type="ECO:0000256" key="5">
    <source>
        <dbReference type="ARBA" id="ARBA00022801"/>
    </source>
</evidence>
<dbReference type="Gene3D" id="3.40.800.20">
    <property type="entry name" value="Histone deacetylase domain"/>
    <property type="match status" value="1"/>
</dbReference>
<feature type="compositionally biased region" description="Polar residues" evidence="11">
    <location>
        <begin position="60"/>
        <end position="90"/>
    </location>
</feature>
<sequence>MGDSDQLPVSDSASNETLDGNQDRQDGSSEWAKINENDNIAKAVLQSLYNGGSIDGEQVIPSQRSDTPSFDSLPITNADTDTNISLTNPERPTVINILDNNDDQTSNEMPPPSRQVPPPPPSSLPAQQEADPVLKSPSIETKPTTNNLVNGTTTVTTTSISAPRLIAPAPPASKTEVPAAIAKQLSILPVSSSALVTSLPIKRNYRRASSASPVASSSTKRSSNTTANKRLTTAGYFTDSFSDADTAATVRSTRSKSILDKVSPTTKRRHHLLTGYIYDVYMSYHATLDIFEIHPEDPRRLFYIYREMRAQHLLEKCERVAIKKATHQDILAVHHKQLLQVLRKTKKMGRTELMAMEKESDSIYVNNHSYESSLYAAGGVIELCKAVMADRIKNGFAIVRPPGHHAESNVSMGFCFINNVAIATKYCLQHLGLRKIMIVDWDVHFGNGTHEIFADNPNVLYLSLHRYDDGWFYPADDNGDITNVGEYPAEGRSVNIAWPSDGTTDADYIYAFHQIVMPIGYDFAPDLVIVSAGFDAAEGDYIGMCKVSPTGYGHMTHLLKSLANGRLVMALEGGYNLQATSISATACMSVLMGEAPAPLDNAKPSPSAVETVEKVKAVQSKYWRSLSTVPSS</sequence>
<name>A0A163LQ33_ABSGL</name>
<dbReference type="GO" id="GO:0141221">
    <property type="term" value="F:histone deacetylase activity, hydrolytic mechanism"/>
    <property type="evidence" value="ECO:0007669"/>
    <property type="project" value="UniProtKB-EC"/>
</dbReference>
<evidence type="ECO:0000256" key="11">
    <source>
        <dbReference type="SAM" id="MobiDB-lite"/>
    </source>
</evidence>
<keyword evidence="7" id="KW-0805">Transcription regulation</keyword>
<dbReference type="AlphaFoldDB" id="A0A163LQ33"/>
<keyword evidence="8" id="KW-0804">Transcription</keyword>
<feature type="domain" description="Histone deacetylase" evidence="12">
    <location>
        <begin position="294"/>
        <end position="590"/>
    </location>
</feature>
<dbReference type="EMBL" id="LT550314">
    <property type="protein sequence ID" value="SAL95388.1"/>
    <property type="molecule type" value="Genomic_DNA"/>
</dbReference>
<feature type="compositionally biased region" description="Low complexity" evidence="11">
    <location>
        <begin position="207"/>
        <end position="223"/>
    </location>
</feature>
<dbReference type="Pfam" id="PF00850">
    <property type="entry name" value="Hist_deacetyl"/>
    <property type="match status" value="1"/>
</dbReference>
<dbReference type="PANTHER" id="PTHR10625:SF5">
    <property type="entry name" value="HISTONE DEACETYLASE"/>
    <property type="match status" value="1"/>
</dbReference>
<feature type="region of interest" description="Disordered" evidence="11">
    <location>
        <begin position="206"/>
        <end position="227"/>
    </location>
</feature>
<evidence type="ECO:0000313" key="14">
    <source>
        <dbReference type="Proteomes" id="UP000078561"/>
    </source>
</evidence>
<keyword evidence="6" id="KW-0156">Chromatin regulator</keyword>
<comment type="catalytic activity">
    <reaction evidence="10">
        <text>N(6)-acetyl-L-lysyl-[histone] + H2O = L-lysyl-[histone] + acetate</text>
        <dbReference type="Rhea" id="RHEA:58196"/>
        <dbReference type="Rhea" id="RHEA-COMP:9845"/>
        <dbReference type="Rhea" id="RHEA-COMP:11338"/>
        <dbReference type="ChEBI" id="CHEBI:15377"/>
        <dbReference type="ChEBI" id="CHEBI:29969"/>
        <dbReference type="ChEBI" id="CHEBI:30089"/>
        <dbReference type="ChEBI" id="CHEBI:61930"/>
        <dbReference type="EC" id="3.5.1.98"/>
    </reaction>
</comment>
<protein>
    <recommendedName>
        <fullName evidence="3">histone deacetylase</fullName>
        <ecNumber evidence="3">3.5.1.98</ecNumber>
    </recommendedName>
</protein>
<feature type="region of interest" description="Disordered" evidence="11">
    <location>
        <begin position="52"/>
        <end position="155"/>
    </location>
</feature>
<evidence type="ECO:0000256" key="6">
    <source>
        <dbReference type="ARBA" id="ARBA00022853"/>
    </source>
</evidence>
<proteinExistence type="inferred from homology"/>
<evidence type="ECO:0000256" key="1">
    <source>
        <dbReference type="ARBA" id="ARBA00004123"/>
    </source>
</evidence>
<evidence type="ECO:0000256" key="9">
    <source>
        <dbReference type="ARBA" id="ARBA00023242"/>
    </source>
</evidence>
<evidence type="ECO:0000259" key="12">
    <source>
        <dbReference type="Pfam" id="PF00850"/>
    </source>
</evidence>
<evidence type="ECO:0000256" key="2">
    <source>
        <dbReference type="ARBA" id="ARBA00007738"/>
    </source>
</evidence>
<feature type="compositionally biased region" description="Polar residues" evidence="11">
    <location>
        <begin position="7"/>
        <end position="20"/>
    </location>
</feature>
<keyword evidence="14" id="KW-1185">Reference proteome</keyword>
<dbReference type="FunCoup" id="A0A163LQ33">
    <property type="interactions" value="95"/>
</dbReference>
<keyword evidence="4" id="KW-0678">Repressor</keyword>
<comment type="subcellular location">
    <subcellularLocation>
        <location evidence="1">Nucleus</location>
    </subcellularLocation>
</comment>
<dbReference type="InterPro" id="IPR023801">
    <property type="entry name" value="His_deacetylse_dom"/>
</dbReference>
<dbReference type="InterPro" id="IPR023696">
    <property type="entry name" value="Ureohydrolase_dom_sf"/>
</dbReference>
<dbReference type="GO" id="GO:0040029">
    <property type="term" value="P:epigenetic regulation of gene expression"/>
    <property type="evidence" value="ECO:0007669"/>
    <property type="project" value="TreeGrafter"/>
</dbReference>
<evidence type="ECO:0000313" key="13">
    <source>
        <dbReference type="EMBL" id="SAL95388.1"/>
    </source>
</evidence>
<evidence type="ECO:0000256" key="3">
    <source>
        <dbReference type="ARBA" id="ARBA00012111"/>
    </source>
</evidence>
<evidence type="ECO:0000256" key="8">
    <source>
        <dbReference type="ARBA" id="ARBA00023163"/>
    </source>
</evidence>
<reference evidence="13" key="1">
    <citation type="submission" date="2016-04" db="EMBL/GenBank/DDBJ databases">
        <authorList>
            <person name="Evans L.H."/>
            <person name="Alamgir A."/>
            <person name="Owens N."/>
            <person name="Weber N.D."/>
            <person name="Virtaneva K."/>
            <person name="Barbian K."/>
            <person name="Babar A."/>
            <person name="Rosenke K."/>
        </authorList>
    </citation>
    <scope>NUCLEOTIDE SEQUENCE [LARGE SCALE GENOMIC DNA]</scope>
    <source>
        <strain evidence="13">CBS 101.48</strain>
    </source>
</reference>
<dbReference type="Proteomes" id="UP000078561">
    <property type="component" value="Unassembled WGS sequence"/>
</dbReference>
<dbReference type="STRING" id="4829.A0A163LQ33"/>
<keyword evidence="5" id="KW-0378">Hydrolase</keyword>
<evidence type="ECO:0000256" key="4">
    <source>
        <dbReference type="ARBA" id="ARBA00022491"/>
    </source>
</evidence>
<dbReference type="PRINTS" id="PR01270">
    <property type="entry name" value="HDASUPER"/>
</dbReference>
<feature type="compositionally biased region" description="Pro residues" evidence="11">
    <location>
        <begin position="109"/>
        <end position="123"/>
    </location>
</feature>
<keyword evidence="9" id="KW-0539">Nucleus</keyword>
<dbReference type="EC" id="3.5.1.98" evidence="3"/>
<organism evidence="13">
    <name type="scientific">Absidia glauca</name>
    <name type="common">Pin mould</name>
    <dbReference type="NCBI Taxonomy" id="4829"/>
    <lineage>
        <taxon>Eukaryota</taxon>
        <taxon>Fungi</taxon>
        <taxon>Fungi incertae sedis</taxon>
        <taxon>Mucoromycota</taxon>
        <taxon>Mucoromycotina</taxon>
        <taxon>Mucoromycetes</taxon>
        <taxon>Mucorales</taxon>
        <taxon>Cunninghamellaceae</taxon>
        <taxon>Absidia</taxon>
    </lineage>
</organism>
<comment type="similarity">
    <text evidence="2">Belongs to the histone deacetylase family. HD type 2 subfamily.</text>
</comment>
<dbReference type="GO" id="GO:0000118">
    <property type="term" value="C:histone deacetylase complex"/>
    <property type="evidence" value="ECO:0007669"/>
    <property type="project" value="TreeGrafter"/>
</dbReference>
<feature type="compositionally biased region" description="Low complexity" evidence="11">
    <location>
        <begin position="144"/>
        <end position="155"/>
    </location>
</feature>
<dbReference type="OrthoDB" id="424012at2759"/>
<dbReference type="InParanoid" id="A0A163LQ33"/>
<dbReference type="FunFam" id="3.40.800.20:FF:000005">
    <property type="entry name" value="histone deacetylase 6"/>
    <property type="match status" value="1"/>
</dbReference>
<dbReference type="InterPro" id="IPR000286">
    <property type="entry name" value="HDACs"/>
</dbReference>
<evidence type="ECO:0000256" key="7">
    <source>
        <dbReference type="ARBA" id="ARBA00023015"/>
    </source>
</evidence>
<gene>
    <name evidence="13" type="primary">ABSGL_00713.1 scaffold 921</name>
</gene>
<dbReference type="InterPro" id="IPR037138">
    <property type="entry name" value="His_deacetylse_dom_sf"/>
</dbReference>
<dbReference type="SUPFAM" id="SSF52768">
    <property type="entry name" value="Arginase/deacetylase"/>
    <property type="match status" value="1"/>
</dbReference>
<accession>A0A163LQ33</accession>
<dbReference type="PANTHER" id="PTHR10625">
    <property type="entry name" value="HISTONE DEACETYLASE HDAC1-RELATED"/>
    <property type="match status" value="1"/>
</dbReference>
<evidence type="ECO:0000256" key="10">
    <source>
        <dbReference type="ARBA" id="ARBA00048287"/>
    </source>
</evidence>